<evidence type="ECO:0000259" key="8">
    <source>
        <dbReference type="Pfam" id="PF18267"/>
    </source>
</evidence>
<dbReference type="PRINTS" id="PR00368">
    <property type="entry name" value="FADPNR"/>
</dbReference>
<dbReference type="Pfam" id="PF07992">
    <property type="entry name" value="Pyr_redox_2"/>
    <property type="match status" value="1"/>
</dbReference>
<evidence type="ECO:0000256" key="3">
    <source>
        <dbReference type="ARBA" id="ARBA00022630"/>
    </source>
</evidence>
<evidence type="ECO:0000313" key="9">
    <source>
        <dbReference type="EMBL" id="TGD71767.1"/>
    </source>
</evidence>
<dbReference type="PANTHER" id="PTHR43429">
    <property type="entry name" value="PYRIDINE NUCLEOTIDE-DISULFIDE OXIDOREDUCTASE DOMAIN-CONTAINING"/>
    <property type="match status" value="1"/>
</dbReference>
<evidence type="ECO:0000256" key="4">
    <source>
        <dbReference type="ARBA" id="ARBA00022827"/>
    </source>
</evidence>
<feature type="transmembrane region" description="Helical" evidence="5">
    <location>
        <begin position="497"/>
        <end position="517"/>
    </location>
</feature>
<feature type="transmembrane region" description="Helical" evidence="5">
    <location>
        <begin position="571"/>
        <end position="591"/>
    </location>
</feature>
<protein>
    <submittedName>
        <fullName evidence="9">NAD(P)/FAD-dependent oxidoreductase</fullName>
    </submittedName>
</protein>
<dbReference type="Pfam" id="PF04324">
    <property type="entry name" value="Fer2_BFD"/>
    <property type="match status" value="1"/>
</dbReference>
<feature type="transmembrane region" description="Helical" evidence="5">
    <location>
        <begin position="603"/>
        <end position="625"/>
    </location>
</feature>
<dbReference type="SUPFAM" id="SSF51905">
    <property type="entry name" value="FAD/NAD(P)-binding domain"/>
    <property type="match status" value="1"/>
</dbReference>
<organism evidence="9 10">
    <name type="scientific">Mangrovimicrobium sediminis</name>
    <dbReference type="NCBI Taxonomy" id="2562682"/>
    <lineage>
        <taxon>Bacteria</taxon>
        <taxon>Pseudomonadati</taxon>
        <taxon>Pseudomonadota</taxon>
        <taxon>Gammaproteobacteria</taxon>
        <taxon>Cellvibrionales</taxon>
        <taxon>Halieaceae</taxon>
        <taxon>Mangrovimicrobium</taxon>
    </lineage>
</organism>
<dbReference type="InterPro" id="IPR041575">
    <property type="entry name" value="Rubredoxin_C"/>
</dbReference>
<dbReference type="Proteomes" id="UP000298050">
    <property type="component" value="Unassembled WGS sequence"/>
</dbReference>
<keyword evidence="10" id="KW-1185">Reference proteome</keyword>
<feature type="domain" description="BFD-like [2Fe-2S]-binding" evidence="6">
    <location>
        <begin position="436"/>
        <end position="483"/>
    </location>
</feature>
<keyword evidence="5" id="KW-0812">Transmembrane</keyword>
<evidence type="ECO:0000259" key="6">
    <source>
        <dbReference type="Pfam" id="PF04324"/>
    </source>
</evidence>
<dbReference type="Gene3D" id="1.10.10.1100">
    <property type="entry name" value="BFD-like [2Fe-2S]-binding domain"/>
    <property type="match status" value="1"/>
</dbReference>
<evidence type="ECO:0000259" key="7">
    <source>
        <dbReference type="Pfam" id="PF07992"/>
    </source>
</evidence>
<dbReference type="Pfam" id="PF18267">
    <property type="entry name" value="Rubredoxin_C"/>
    <property type="match status" value="1"/>
</dbReference>
<gene>
    <name evidence="9" type="ORF">E4634_16770</name>
</gene>
<keyword evidence="3" id="KW-0285">Flavoprotein</keyword>
<dbReference type="OrthoDB" id="9768666at2"/>
<keyword evidence="4" id="KW-0274">FAD</keyword>
<dbReference type="Gene3D" id="3.50.50.60">
    <property type="entry name" value="FAD/NAD(P)-binding domain"/>
    <property type="match status" value="2"/>
</dbReference>
<dbReference type="AlphaFoldDB" id="A0A4Z0LX99"/>
<dbReference type="Gene3D" id="3.30.390.30">
    <property type="match status" value="1"/>
</dbReference>
<dbReference type="InterPro" id="IPR050260">
    <property type="entry name" value="FAD-bd_OxRdtase"/>
</dbReference>
<keyword evidence="5" id="KW-0472">Membrane</keyword>
<dbReference type="PRINTS" id="PR00411">
    <property type="entry name" value="PNDRDTASEI"/>
</dbReference>
<dbReference type="PANTHER" id="PTHR43429:SF3">
    <property type="entry name" value="NITRITE REDUCTASE [NAD(P)H]"/>
    <property type="match status" value="1"/>
</dbReference>
<evidence type="ECO:0000256" key="2">
    <source>
        <dbReference type="ARBA" id="ARBA00006442"/>
    </source>
</evidence>
<reference evidence="9 10" key="1">
    <citation type="submission" date="2019-04" db="EMBL/GenBank/DDBJ databases">
        <title>Taxonomy of novel Haliea sp. from mangrove soil of West Coast of India.</title>
        <authorList>
            <person name="Verma A."/>
            <person name="Kumar P."/>
            <person name="Krishnamurthi S."/>
        </authorList>
    </citation>
    <scope>NUCLEOTIDE SEQUENCE [LARGE SCALE GENOMIC DNA]</scope>
    <source>
        <strain evidence="9 10">SAOS-164</strain>
    </source>
</reference>
<dbReference type="InterPro" id="IPR041854">
    <property type="entry name" value="BFD-like_2Fe2S-bd_dom_sf"/>
</dbReference>
<proteinExistence type="inferred from homology"/>
<feature type="transmembrane region" description="Helical" evidence="5">
    <location>
        <begin position="646"/>
        <end position="665"/>
    </location>
</feature>
<dbReference type="InterPro" id="IPR007419">
    <property type="entry name" value="BFD-like_2Fe2S-bd_dom"/>
</dbReference>
<comment type="similarity">
    <text evidence="2">Belongs to the FAD-dependent oxidoreductase family.</text>
</comment>
<dbReference type="GO" id="GO:0016491">
    <property type="term" value="F:oxidoreductase activity"/>
    <property type="evidence" value="ECO:0007669"/>
    <property type="project" value="InterPro"/>
</dbReference>
<keyword evidence="5" id="KW-1133">Transmembrane helix</keyword>
<comment type="caution">
    <text evidence="9">The sequence shown here is derived from an EMBL/GenBank/DDBJ whole genome shotgun (WGS) entry which is preliminary data.</text>
</comment>
<dbReference type="EMBL" id="SRLE01000012">
    <property type="protein sequence ID" value="TGD71767.1"/>
    <property type="molecule type" value="Genomic_DNA"/>
</dbReference>
<dbReference type="InterPro" id="IPR023753">
    <property type="entry name" value="FAD/NAD-binding_dom"/>
</dbReference>
<feature type="domain" description="FAD/NAD(P)-binding" evidence="7">
    <location>
        <begin position="24"/>
        <end position="316"/>
    </location>
</feature>
<evidence type="ECO:0000313" key="10">
    <source>
        <dbReference type="Proteomes" id="UP000298050"/>
    </source>
</evidence>
<evidence type="ECO:0000256" key="1">
    <source>
        <dbReference type="ARBA" id="ARBA00001974"/>
    </source>
</evidence>
<accession>A0A4Z0LX99</accession>
<name>A0A4Z0LX99_9GAMM</name>
<sequence length="666" mass="71563">MTLAQAADSATPATANAARAQAPVVIVGAGPVGVRALREVRRQRPEQPVILYGEERHDPYNRVQLSGLLSGQHKVHELALAADVLAQEDPLTEFRRCRVTAIEREAQQVRDARGDCQPYSRLILATGSRPFVPALVGDTLAGVYTFRDMADAEKLAARRVQSKHTLVLGAGLLGVEAAHGMRRHNTRVTLIDHNPHPMSRQLDATAGGILAERLRERGVELLLGTSVRQVLGTSRVEGVILRDGTEIPCDTLVVATGIRPNMDLAIDAGLAFGRGITVNPQMQTSDPAIYAVGECCELNGEVFGLVAPGYEQAAIAARNLALTDTADAASYRSTQLATSLKVVGLPVFASGVAEPSPAMQTVSWRAGDDYRRLTLVGGRIVGVNAIGDWTQLPALRELLRQRKWISPWQLWRFRRSGDLLADTATDDVASWPAPTVVCSCNAVSVGELREAVCAGATTTAALTARTQAGSGCGSCKPLLQQLLGDSGPLAPGKGWRALATFTVPALVIAALALLLSAPYPQSVQLDWDWGELWRDGLLKQISGFTIVGLSALSVLVSLRKRLRWLRKLGDFAWWRLAHVVLTVLALAALGAHTGFRLGSQLNFALGLTFIALLLAGGVLGVSIAFEHRLAPAQARRLRRAGLWSHVLLSWPLPALLAAHVLKTYYF</sequence>
<dbReference type="InterPro" id="IPR036188">
    <property type="entry name" value="FAD/NAD-bd_sf"/>
</dbReference>
<evidence type="ECO:0000256" key="5">
    <source>
        <dbReference type="SAM" id="Phobius"/>
    </source>
</evidence>
<comment type="cofactor">
    <cofactor evidence="1">
        <name>FAD</name>
        <dbReference type="ChEBI" id="CHEBI:57692"/>
    </cofactor>
</comment>
<feature type="transmembrane region" description="Helical" evidence="5">
    <location>
        <begin position="537"/>
        <end position="559"/>
    </location>
</feature>
<dbReference type="InterPro" id="IPR016156">
    <property type="entry name" value="FAD/NAD-linked_Rdtase_dimer_sf"/>
</dbReference>
<dbReference type="RefSeq" id="WP_135445811.1">
    <property type="nucleotide sequence ID" value="NZ_SRLE01000012.1"/>
</dbReference>
<feature type="domain" description="NADH-rubredoxin oxidoreductase C-terminal" evidence="8">
    <location>
        <begin position="337"/>
        <end position="402"/>
    </location>
</feature>